<sequence>MTYSNPLSSKLALVDDDLKMEGKLLRLCADLGKKILTPISDAPFQWHVQHADLSADAALAADWRKWEEFGSHSVWAKKQGHTWFAAEVTVPEAAKGKTLVLKFTSQWQDRPGSTDPQCLAYIDGKIAQALDGNHTELVIERKAKPGSKHTLLVNAFTFFDRPLVGFTVEFFTRDERAEKLYYDLQTPLDVAIRLHQSDPRRHAILAIVDRSLRALDRRGGHTQSFTDSLGAAEKIAAEIYALVDTELQPQITAVGSTHLDVGWLWRVMHTRDKTGRSFATVLNLMEEYPEFIFMYNQSVLFDFLKKDYPELWERLKKRVKSGQFEIEGAMWVEPDVNIVSGESLVRQIMRGRRFHIEEFGVDPKTVWLPDTFGYSANLPQVMDKSGLKYFVTSKLSWNDTDRHPYDSFHWRGIDGTITKAQLITAQRYESEEIFTTYNGDLSVSETMGAWKRYEPKAVHNEVVMSYGYGDGGGGPTRGMVERGIRMERGIPGAPRVKLEGIVPFLDRLGAKMDAPGNKFPTWNGELYLQYHRGTLTSVAKNKANNRRAERLLRELEFLGAMALTQTGAPYPVDTLAEFWELVLINQFHDILPGTSIPEVYEDSDNEYGQIFSTLGSQNGPWHSAAQAFAKPGVDQLRLFNFTGQTRSELVRLGTDVALDGASLATGTSAAPIQKLVGADGSTSFAAPAPNLSALGWTGGQVVAKADKVTSTLSVSTSHLENELLKLSFDKSGEITSIFDKSRNRETLAAGEKANRLIAYEDKPMEWDAWDIDRYFEEQFWPLADGKSSISVVETGPHRAAIRIERAYQASKIVQVISLAAGARQVEFDTFIDWQERQTVLKAQFPFDLNTSEIRSEIQFGHVKRATHRNTSWDKARFEASMHRWVDLSESDFGVALLNDCKYAYDCLEQSVRLTLVRGSTFPHPEADLGEHHLRYALFVHDGVADLAEVHRAAERFNNPVAVIGSLKPAKSVAGELANFSFASADQTNVTLETVKKAEKSDAVVLRVFEHANIRAETTIRFGISVKSVRVVNLMEDGDSKPLPLKGNSVALSLRPFEIATLLIET</sequence>
<dbReference type="GO" id="GO:0030246">
    <property type="term" value="F:carbohydrate binding"/>
    <property type="evidence" value="ECO:0007669"/>
    <property type="project" value="InterPro"/>
</dbReference>
<dbReference type="InterPro" id="IPR000602">
    <property type="entry name" value="Glyco_hydro_38_N"/>
</dbReference>
<dbReference type="FunFam" id="1.20.1270.50:FF:000004">
    <property type="entry name" value="alpha-mannosidase 2C1 isoform X1"/>
    <property type="match status" value="1"/>
</dbReference>
<dbReference type="PANTHER" id="PTHR46017:SF1">
    <property type="entry name" value="ALPHA-MANNOSIDASE 2C1"/>
    <property type="match status" value="1"/>
</dbReference>
<dbReference type="GO" id="GO:0006013">
    <property type="term" value="P:mannose metabolic process"/>
    <property type="evidence" value="ECO:0007669"/>
    <property type="project" value="InterPro"/>
</dbReference>
<dbReference type="PANTHER" id="PTHR46017">
    <property type="entry name" value="ALPHA-MANNOSIDASE 2C1"/>
    <property type="match status" value="1"/>
</dbReference>
<evidence type="ECO:0000313" key="6">
    <source>
        <dbReference type="EMBL" id="KKC37772.1"/>
    </source>
</evidence>
<dbReference type="Pfam" id="PF22907">
    <property type="entry name" value="Ams1-like_1st"/>
    <property type="match status" value="1"/>
</dbReference>
<dbReference type="InterPro" id="IPR037094">
    <property type="entry name" value="Glyco_hydro_38_cen_sf"/>
</dbReference>
<dbReference type="GO" id="GO:0004559">
    <property type="term" value="F:alpha-mannosidase activity"/>
    <property type="evidence" value="ECO:0007669"/>
    <property type="project" value="InterPro"/>
</dbReference>
<proteinExistence type="inferred from homology"/>
<dbReference type="Pfam" id="PF01074">
    <property type="entry name" value="Glyco_hydro_38N"/>
    <property type="match status" value="1"/>
</dbReference>
<dbReference type="RefSeq" id="WP_046139471.1">
    <property type="nucleotide sequence ID" value="NZ_LANJ01000016.1"/>
</dbReference>
<gene>
    <name evidence="6" type="ORF">WH87_08685</name>
</gene>
<dbReference type="Gene3D" id="3.20.110.10">
    <property type="entry name" value="Glycoside hydrolase 38, N terminal domain"/>
    <property type="match status" value="1"/>
</dbReference>
<dbReference type="SUPFAM" id="SSF88713">
    <property type="entry name" value="Glycoside hydrolase/deacetylase"/>
    <property type="match status" value="1"/>
</dbReference>
<organism evidence="6 7">
    <name type="scientific">Devosia epidermidihirudinis</name>
    <dbReference type="NCBI Taxonomy" id="1293439"/>
    <lineage>
        <taxon>Bacteria</taxon>
        <taxon>Pseudomonadati</taxon>
        <taxon>Pseudomonadota</taxon>
        <taxon>Alphaproteobacteria</taxon>
        <taxon>Hyphomicrobiales</taxon>
        <taxon>Devosiaceae</taxon>
        <taxon>Devosia</taxon>
    </lineage>
</organism>
<keyword evidence="3" id="KW-0378">Hydrolase</keyword>
<dbReference type="GO" id="GO:0046872">
    <property type="term" value="F:metal ion binding"/>
    <property type="evidence" value="ECO:0007669"/>
    <property type="project" value="UniProtKB-KW"/>
</dbReference>
<evidence type="ECO:0000259" key="5">
    <source>
        <dbReference type="SMART" id="SM00872"/>
    </source>
</evidence>
<protein>
    <recommendedName>
        <fullName evidence="5">Glycoside hydrolase family 38 central domain-containing protein</fullName>
    </recommendedName>
</protein>
<dbReference type="InterPro" id="IPR028995">
    <property type="entry name" value="Glyco_hydro_57/38_cen_sf"/>
</dbReference>
<dbReference type="AlphaFoldDB" id="A0A0F5Q9W4"/>
<dbReference type="Gene3D" id="1.20.1270.50">
    <property type="entry name" value="Glycoside hydrolase family 38, central domain"/>
    <property type="match status" value="1"/>
</dbReference>
<dbReference type="InterPro" id="IPR011682">
    <property type="entry name" value="Glyco_hydro_38_C"/>
</dbReference>
<name>A0A0F5Q9W4_9HYPH</name>
<dbReference type="SUPFAM" id="SSF88688">
    <property type="entry name" value="Families 57/38 glycoside transferase middle domain"/>
    <property type="match status" value="1"/>
</dbReference>
<dbReference type="SUPFAM" id="SSF74650">
    <property type="entry name" value="Galactose mutarotase-like"/>
    <property type="match status" value="1"/>
</dbReference>
<dbReference type="CDD" id="cd10789">
    <property type="entry name" value="GH38N_AMII_ER_cytosolic"/>
    <property type="match status" value="1"/>
</dbReference>
<dbReference type="Pfam" id="PF17677">
    <property type="entry name" value="Glyco_hydro38C2"/>
    <property type="match status" value="1"/>
</dbReference>
<dbReference type="EMBL" id="LANJ01000016">
    <property type="protein sequence ID" value="KKC37772.1"/>
    <property type="molecule type" value="Genomic_DNA"/>
</dbReference>
<dbReference type="Proteomes" id="UP000033411">
    <property type="component" value="Unassembled WGS sequence"/>
</dbReference>
<dbReference type="PATRIC" id="fig|1293439.3.peg.1315"/>
<comment type="caution">
    <text evidence="6">The sequence shown here is derived from an EMBL/GenBank/DDBJ whole genome shotgun (WGS) entry which is preliminary data.</text>
</comment>
<dbReference type="InterPro" id="IPR027291">
    <property type="entry name" value="Glyco_hydro_38_N_sf"/>
</dbReference>
<dbReference type="OrthoDB" id="9772207at2"/>
<dbReference type="InterPro" id="IPR011013">
    <property type="entry name" value="Gal_mutarotase_sf_dom"/>
</dbReference>
<dbReference type="FunFam" id="2.70.98.30:FF:000010">
    <property type="entry name" value="Cytosolic alpha-mannosidase"/>
    <property type="match status" value="1"/>
</dbReference>
<evidence type="ECO:0000313" key="7">
    <source>
        <dbReference type="Proteomes" id="UP000033411"/>
    </source>
</evidence>
<evidence type="ECO:0000256" key="1">
    <source>
        <dbReference type="ARBA" id="ARBA00009792"/>
    </source>
</evidence>
<keyword evidence="4" id="KW-0326">Glycosidase</keyword>
<evidence type="ECO:0000256" key="3">
    <source>
        <dbReference type="ARBA" id="ARBA00022801"/>
    </source>
</evidence>
<dbReference type="Gene3D" id="2.70.98.30">
    <property type="entry name" value="Golgi alpha-mannosidase II, domain 4"/>
    <property type="match status" value="1"/>
</dbReference>
<dbReference type="Pfam" id="PF07748">
    <property type="entry name" value="Glyco_hydro_38C"/>
    <property type="match status" value="1"/>
</dbReference>
<dbReference type="InterPro" id="IPR011330">
    <property type="entry name" value="Glyco_hydro/deAcase_b/a-brl"/>
</dbReference>
<keyword evidence="7" id="KW-1185">Reference proteome</keyword>
<reference evidence="6 7" key="1">
    <citation type="submission" date="2015-03" db="EMBL/GenBank/DDBJ databases">
        <authorList>
            <person name="Lepp D."/>
            <person name="Hassan Y.I."/>
            <person name="Li X.-Z."/>
            <person name="Zhou T."/>
        </authorList>
    </citation>
    <scope>NUCLEOTIDE SEQUENCE [LARGE SCALE GENOMIC DNA]</scope>
    <source>
        <strain evidence="6 7">E84</strain>
    </source>
</reference>
<feature type="domain" description="Glycoside hydrolase family 38 central" evidence="5">
    <location>
        <begin position="529"/>
        <end position="607"/>
    </location>
</feature>
<dbReference type="Gene3D" id="2.60.40.2220">
    <property type="match status" value="1"/>
</dbReference>
<dbReference type="STRING" id="1293439.WH87_08685"/>
<keyword evidence="2" id="KW-0479">Metal-binding</keyword>
<dbReference type="Pfam" id="PF09261">
    <property type="entry name" value="Alpha-mann_mid"/>
    <property type="match status" value="1"/>
</dbReference>
<dbReference type="InterPro" id="IPR041147">
    <property type="entry name" value="GH38_C"/>
</dbReference>
<dbReference type="InterPro" id="IPR054723">
    <property type="entry name" value="Ams1-like_N"/>
</dbReference>
<evidence type="ECO:0000256" key="2">
    <source>
        <dbReference type="ARBA" id="ARBA00022723"/>
    </source>
</evidence>
<comment type="similarity">
    <text evidence="1">Belongs to the glycosyl hydrolase 38 family.</text>
</comment>
<dbReference type="SMART" id="SM00872">
    <property type="entry name" value="Alpha-mann_mid"/>
    <property type="match status" value="1"/>
</dbReference>
<dbReference type="InterPro" id="IPR015341">
    <property type="entry name" value="Glyco_hydro_38_cen"/>
</dbReference>
<evidence type="ECO:0000256" key="4">
    <source>
        <dbReference type="ARBA" id="ARBA00023295"/>
    </source>
</evidence>
<accession>A0A0F5Q9W4</accession>
<dbReference type="GO" id="GO:0009313">
    <property type="term" value="P:oligosaccharide catabolic process"/>
    <property type="evidence" value="ECO:0007669"/>
    <property type="project" value="TreeGrafter"/>
</dbReference>